<dbReference type="OrthoDB" id="5148955at2"/>
<keyword evidence="1" id="KW-0472">Membrane</keyword>
<name>A0A2A9E0A8_9MICO</name>
<reference evidence="3 4" key="1">
    <citation type="submission" date="2017-10" db="EMBL/GenBank/DDBJ databases">
        <title>Sequencing the genomes of 1000 actinobacteria strains.</title>
        <authorList>
            <person name="Klenk H.-P."/>
        </authorList>
    </citation>
    <scope>NUCLEOTIDE SEQUENCE [LARGE SCALE GENOMIC DNA]</scope>
    <source>
        <strain evidence="3 4">DSM 18966</strain>
    </source>
</reference>
<dbReference type="RefSeq" id="WP_143556657.1">
    <property type="nucleotide sequence ID" value="NZ_PDJG01000001.1"/>
</dbReference>
<keyword evidence="2" id="KW-0732">Signal</keyword>
<keyword evidence="1" id="KW-1133">Transmembrane helix</keyword>
<dbReference type="EMBL" id="PDJG01000001">
    <property type="protein sequence ID" value="PFG32284.1"/>
    <property type="molecule type" value="Genomic_DNA"/>
</dbReference>
<protein>
    <recommendedName>
        <fullName evidence="5">LPXTG-motif cell wall-anchored protein</fullName>
    </recommendedName>
</protein>
<proteinExistence type="predicted"/>
<keyword evidence="1" id="KW-0812">Transmembrane</keyword>
<dbReference type="AlphaFoldDB" id="A0A2A9E0A8"/>
<feature type="signal peptide" evidence="2">
    <location>
        <begin position="1"/>
        <end position="24"/>
    </location>
</feature>
<accession>A0A2A9E0A8</accession>
<evidence type="ECO:0000313" key="3">
    <source>
        <dbReference type="EMBL" id="PFG32284.1"/>
    </source>
</evidence>
<gene>
    <name evidence="3" type="ORF">ATL42_0104</name>
</gene>
<comment type="caution">
    <text evidence="3">The sequence shown here is derived from an EMBL/GenBank/DDBJ whole genome shotgun (WGS) entry which is preliminary data.</text>
</comment>
<feature type="chain" id="PRO_5012315206" description="LPXTG-motif cell wall-anchored protein" evidence="2">
    <location>
        <begin position="25"/>
        <end position="183"/>
    </location>
</feature>
<evidence type="ECO:0008006" key="5">
    <source>
        <dbReference type="Google" id="ProtNLM"/>
    </source>
</evidence>
<organism evidence="3 4">
    <name type="scientific">Sanguibacter antarcticus</name>
    <dbReference type="NCBI Taxonomy" id="372484"/>
    <lineage>
        <taxon>Bacteria</taxon>
        <taxon>Bacillati</taxon>
        <taxon>Actinomycetota</taxon>
        <taxon>Actinomycetes</taxon>
        <taxon>Micrococcales</taxon>
        <taxon>Sanguibacteraceae</taxon>
        <taxon>Sanguibacter</taxon>
    </lineage>
</organism>
<sequence length="183" mass="17956">MNRQVFVIAAVATGIALVPAAAQAAQAPETSERTSAVVAGSTTEGNAVVYAVNGPVDNEFITVNVVSNPAELPESAISIAGTASMKKPTADGSASFEVTMEAGGTYTLVATGSDGDLIDSQVVTVVPDGTAFAAGTTESATLDVVSPVGEASGAGAAIGAGAIAVAGAGAVFVASRRRELMRR</sequence>
<evidence type="ECO:0000256" key="1">
    <source>
        <dbReference type="SAM" id="Phobius"/>
    </source>
</evidence>
<keyword evidence="4" id="KW-1185">Reference proteome</keyword>
<evidence type="ECO:0000256" key="2">
    <source>
        <dbReference type="SAM" id="SignalP"/>
    </source>
</evidence>
<dbReference type="Proteomes" id="UP000225548">
    <property type="component" value="Unassembled WGS sequence"/>
</dbReference>
<feature type="transmembrane region" description="Helical" evidence="1">
    <location>
        <begin position="154"/>
        <end position="174"/>
    </location>
</feature>
<evidence type="ECO:0000313" key="4">
    <source>
        <dbReference type="Proteomes" id="UP000225548"/>
    </source>
</evidence>